<evidence type="ECO:0008006" key="7">
    <source>
        <dbReference type="Google" id="ProtNLM"/>
    </source>
</evidence>
<dbReference type="InterPro" id="IPR005828">
    <property type="entry name" value="MFS_sugar_transport-like"/>
</dbReference>
<dbReference type="Gene3D" id="1.20.1250.20">
    <property type="entry name" value="MFS general substrate transporter like domains"/>
    <property type="match status" value="1"/>
</dbReference>
<name>A0A428NFZ7_9HYPO</name>
<dbReference type="EMBL" id="NKCI01000596">
    <property type="protein sequence ID" value="RSL39673.1"/>
    <property type="molecule type" value="Genomic_DNA"/>
</dbReference>
<dbReference type="Pfam" id="PF00083">
    <property type="entry name" value="Sugar_tr"/>
    <property type="match status" value="1"/>
</dbReference>
<gene>
    <name evidence="5" type="ORF">CEP54_016282</name>
</gene>
<dbReference type="InterPro" id="IPR050360">
    <property type="entry name" value="MFS_Sugar_Transporters"/>
</dbReference>
<dbReference type="PANTHER" id="PTHR48022">
    <property type="entry name" value="PLASTIDIC GLUCOSE TRANSPORTER 4"/>
    <property type="match status" value="1"/>
</dbReference>
<comment type="subcellular location">
    <subcellularLocation>
        <location evidence="1">Membrane</location>
        <topology evidence="1">Multi-pass membrane protein</topology>
    </subcellularLocation>
</comment>
<evidence type="ECO:0000256" key="4">
    <source>
        <dbReference type="ARBA" id="ARBA00023136"/>
    </source>
</evidence>
<evidence type="ECO:0000313" key="6">
    <source>
        <dbReference type="Proteomes" id="UP000288168"/>
    </source>
</evidence>
<organism evidence="5 6">
    <name type="scientific">Fusarium duplospermum</name>
    <dbReference type="NCBI Taxonomy" id="1325734"/>
    <lineage>
        <taxon>Eukaryota</taxon>
        <taxon>Fungi</taxon>
        <taxon>Dikarya</taxon>
        <taxon>Ascomycota</taxon>
        <taxon>Pezizomycotina</taxon>
        <taxon>Sordariomycetes</taxon>
        <taxon>Hypocreomycetidae</taxon>
        <taxon>Hypocreales</taxon>
        <taxon>Nectriaceae</taxon>
        <taxon>Fusarium</taxon>
        <taxon>Fusarium solani species complex</taxon>
    </lineage>
</organism>
<evidence type="ECO:0000256" key="1">
    <source>
        <dbReference type="ARBA" id="ARBA00004141"/>
    </source>
</evidence>
<protein>
    <recommendedName>
        <fullName evidence="7">Major facilitator superfamily (MFS) profile domain-containing protein</fullName>
    </recommendedName>
</protein>
<accession>A0A428NFZ7</accession>
<keyword evidence="6" id="KW-1185">Reference proteome</keyword>
<dbReference type="Proteomes" id="UP000288168">
    <property type="component" value="Unassembled WGS sequence"/>
</dbReference>
<dbReference type="SUPFAM" id="SSF103473">
    <property type="entry name" value="MFS general substrate transporter"/>
    <property type="match status" value="1"/>
</dbReference>
<dbReference type="GO" id="GO:0016020">
    <property type="term" value="C:membrane"/>
    <property type="evidence" value="ECO:0007669"/>
    <property type="project" value="UniProtKB-SubCell"/>
</dbReference>
<dbReference type="GO" id="GO:0005351">
    <property type="term" value="F:carbohydrate:proton symporter activity"/>
    <property type="evidence" value="ECO:0007669"/>
    <property type="project" value="TreeGrafter"/>
</dbReference>
<keyword evidence="4" id="KW-0472">Membrane</keyword>
<keyword evidence="3" id="KW-1133">Transmembrane helix</keyword>
<reference evidence="5 6" key="1">
    <citation type="submission" date="2017-06" db="EMBL/GenBank/DDBJ databases">
        <title>Comparative genomic analysis of Ambrosia Fusariam Clade fungi.</title>
        <authorList>
            <person name="Stajich J.E."/>
            <person name="Carrillo J."/>
            <person name="Kijimoto T."/>
            <person name="Eskalen A."/>
            <person name="O'Donnell K."/>
            <person name="Kasson M."/>
        </authorList>
    </citation>
    <scope>NUCLEOTIDE SEQUENCE [LARGE SCALE GENOMIC DNA]</scope>
    <source>
        <strain evidence="5 6">NRRL62584</strain>
    </source>
</reference>
<dbReference type="STRING" id="1325734.A0A428NFZ7"/>
<keyword evidence="2" id="KW-0812">Transmembrane</keyword>
<evidence type="ECO:0000256" key="3">
    <source>
        <dbReference type="ARBA" id="ARBA00022989"/>
    </source>
</evidence>
<dbReference type="InterPro" id="IPR036259">
    <property type="entry name" value="MFS_trans_sf"/>
</dbReference>
<dbReference type="OrthoDB" id="6612291at2759"/>
<proteinExistence type="predicted"/>
<evidence type="ECO:0000256" key="2">
    <source>
        <dbReference type="ARBA" id="ARBA00022692"/>
    </source>
</evidence>
<dbReference type="AlphaFoldDB" id="A0A428NFZ7"/>
<evidence type="ECO:0000313" key="5">
    <source>
        <dbReference type="EMBL" id="RSL39673.1"/>
    </source>
</evidence>
<comment type="caution">
    <text evidence="5">The sequence shown here is derived from an EMBL/GenBank/DDBJ whole genome shotgun (WGS) entry which is preliminary data.</text>
</comment>
<sequence>MTPFIIPGRIKSLLRCSSWRIPYGVQWAWPVPILIAVICAPESPWWLVRQGRLEDAKHALSRLTTASPDMELDNSNTIAMMVYTDKKEQEVVAGTSYMDCFRGVNLRRTEIACAVWSIQNLCGNALMTYSIYFFQ</sequence>
<dbReference type="PANTHER" id="PTHR48022:SF5">
    <property type="entry name" value="ALPHA-GLUCOSIDES PERMEASE MPH2-RELATED"/>
    <property type="match status" value="1"/>
</dbReference>